<dbReference type="Gene3D" id="3.90.10.10">
    <property type="entry name" value="Cytochrome C3"/>
    <property type="match status" value="1"/>
</dbReference>
<accession>A0A2W5NCH6</accession>
<dbReference type="AlphaFoldDB" id="A0A2W5NCH6"/>
<dbReference type="GO" id="GO:0009055">
    <property type="term" value="F:electron transfer activity"/>
    <property type="evidence" value="ECO:0007669"/>
    <property type="project" value="InterPro"/>
</dbReference>
<evidence type="ECO:0000256" key="1">
    <source>
        <dbReference type="ARBA" id="ARBA00022448"/>
    </source>
</evidence>
<keyword evidence="1" id="KW-0813">Transport</keyword>
<gene>
    <name evidence="7" type="ORF">DI556_03250</name>
</gene>
<evidence type="ECO:0000313" key="8">
    <source>
        <dbReference type="Proteomes" id="UP000249185"/>
    </source>
</evidence>
<evidence type="ECO:0000256" key="2">
    <source>
        <dbReference type="ARBA" id="ARBA00022617"/>
    </source>
</evidence>
<dbReference type="InterPro" id="IPR036280">
    <property type="entry name" value="Multihaem_cyt_sf"/>
</dbReference>
<organism evidence="7 8">
    <name type="scientific">Rhodovulum sulfidophilum</name>
    <name type="common">Rhodobacter sulfidophilus</name>
    <dbReference type="NCBI Taxonomy" id="35806"/>
    <lineage>
        <taxon>Bacteria</taxon>
        <taxon>Pseudomonadati</taxon>
        <taxon>Pseudomonadota</taxon>
        <taxon>Alphaproteobacteria</taxon>
        <taxon>Rhodobacterales</taxon>
        <taxon>Paracoccaceae</taxon>
        <taxon>Rhodovulum</taxon>
    </lineage>
</organism>
<evidence type="ECO:0000313" key="7">
    <source>
        <dbReference type="EMBL" id="PZQ51202.1"/>
    </source>
</evidence>
<keyword evidence="3" id="KW-0479">Metal-binding</keyword>
<sequence>MKGLLAFLLLAGVTLAVFGSPLADPRARRTPLVPGGPAILPMTFAHDTHGTVGCVTCHHEFTDRDFRRTCLACHVTDAAVAPRLEEQFHALCRDCHATERAAGHPAGPTRRCDACHLPDARF</sequence>
<dbReference type="InterPro" id="IPR020942">
    <property type="entry name" value="Cyt_c_III_dom"/>
</dbReference>
<name>A0A2W5NCH6_RHOSU</name>
<evidence type="ECO:0000256" key="3">
    <source>
        <dbReference type="ARBA" id="ARBA00022723"/>
    </source>
</evidence>
<reference evidence="7 8" key="1">
    <citation type="submission" date="2017-08" db="EMBL/GenBank/DDBJ databases">
        <title>Infants hospitalized years apart are colonized by the same room-sourced microbial strains.</title>
        <authorList>
            <person name="Brooks B."/>
            <person name="Olm M.R."/>
            <person name="Firek B.A."/>
            <person name="Baker R."/>
            <person name="Thomas B.C."/>
            <person name="Morowitz M.J."/>
            <person name="Banfield J.F."/>
        </authorList>
    </citation>
    <scope>NUCLEOTIDE SEQUENCE [LARGE SCALE GENOMIC DNA]</scope>
    <source>
        <strain evidence="7">S2_005_002_R2_34</strain>
    </source>
</reference>
<keyword evidence="4" id="KW-0249">Electron transport</keyword>
<evidence type="ECO:0000256" key="5">
    <source>
        <dbReference type="ARBA" id="ARBA00023004"/>
    </source>
</evidence>
<feature type="domain" description="Class III cytochrome C" evidence="6">
    <location>
        <begin position="40"/>
        <end position="116"/>
    </location>
</feature>
<dbReference type="GO" id="GO:0020037">
    <property type="term" value="F:heme binding"/>
    <property type="evidence" value="ECO:0007669"/>
    <property type="project" value="InterPro"/>
</dbReference>
<evidence type="ECO:0000256" key="4">
    <source>
        <dbReference type="ARBA" id="ARBA00022982"/>
    </source>
</evidence>
<keyword evidence="2" id="KW-0349">Heme</keyword>
<dbReference type="GO" id="GO:0046872">
    <property type="term" value="F:metal ion binding"/>
    <property type="evidence" value="ECO:0007669"/>
    <property type="project" value="UniProtKB-KW"/>
</dbReference>
<dbReference type="Proteomes" id="UP000249185">
    <property type="component" value="Unassembled WGS sequence"/>
</dbReference>
<dbReference type="CDD" id="cd08168">
    <property type="entry name" value="Cytochrom_C3"/>
    <property type="match status" value="1"/>
</dbReference>
<dbReference type="EMBL" id="QFPW01000002">
    <property type="protein sequence ID" value="PZQ51202.1"/>
    <property type="molecule type" value="Genomic_DNA"/>
</dbReference>
<proteinExistence type="predicted"/>
<protein>
    <submittedName>
        <fullName evidence="7">Class III cytochrome C family protein</fullName>
    </submittedName>
</protein>
<evidence type="ECO:0000259" key="6">
    <source>
        <dbReference type="Pfam" id="PF02085"/>
    </source>
</evidence>
<keyword evidence="5" id="KW-0408">Iron</keyword>
<dbReference type="SUPFAM" id="SSF48695">
    <property type="entry name" value="Multiheme cytochromes"/>
    <property type="match status" value="1"/>
</dbReference>
<comment type="caution">
    <text evidence="7">The sequence shown here is derived from an EMBL/GenBank/DDBJ whole genome shotgun (WGS) entry which is preliminary data.</text>
</comment>
<dbReference type="Pfam" id="PF02085">
    <property type="entry name" value="Cytochrom_CIII"/>
    <property type="match status" value="1"/>
</dbReference>